<dbReference type="InterPro" id="IPR020806">
    <property type="entry name" value="PKS_PP-bd"/>
</dbReference>
<comment type="cofactor">
    <cofactor evidence="1">
        <name>pyridoxal 5'-phosphate</name>
        <dbReference type="ChEBI" id="CHEBI:597326"/>
    </cofactor>
</comment>
<comment type="caution">
    <text evidence="9">The sequence shown here is derived from an EMBL/GenBank/DDBJ whole genome shotgun (WGS) entry which is preliminary data.</text>
</comment>
<dbReference type="Gene3D" id="3.40.50.12780">
    <property type="entry name" value="N-terminal domain of ligase-like"/>
    <property type="match status" value="1"/>
</dbReference>
<keyword evidence="9" id="KW-0032">Aminotransferase</keyword>
<dbReference type="InterPro" id="IPR023213">
    <property type="entry name" value="CAT-like_dom_sf"/>
</dbReference>
<organism evidence="9 10">
    <name type="scientific">Undibacterium umbellatum</name>
    <dbReference type="NCBI Taxonomy" id="2762300"/>
    <lineage>
        <taxon>Bacteria</taxon>
        <taxon>Pseudomonadati</taxon>
        <taxon>Pseudomonadota</taxon>
        <taxon>Betaproteobacteria</taxon>
        <taxon>Burkholderiales</taxon>
        <taxon>Oxalobacteraceae</taxon>
        <taxon>Undibacterium</taxon>
    </lineage>
</organism>
<dbReference type="PROSITE" id="PS00012">
    <property type="entry name" value="PHOSPHOPANTETHEINE"/>
    <property type="match status" value="2"/>
</dbReference>
<dbReference type="SUPFAM" id="SSF56801">
    <property type="entry name" value="Acetyl-CoA synthetase-like"/>
    <property type="match status" value="1"/>
</dbReference>
<dbReference type="GO" id="GO:0008483">
    <property type="term" value="F:transaminase activity"/>
    <property type="evidence" value="ECO:0007669"/>
    <property type="project" value="UniProtKB-KW"/>
</dbReference>
<dbReference type="InterPro" id="IPR020841">
    <property type="entry name" value="PKS_Beta-ketoAc_synthase_dom"/>
</dbReference>
<evidence type="ECO:0000256" key="6">
    <source>
        <dbReference type="ARBA" id="ARBA00022898"/>
    </source>
</evidence>
<feature type="domain" description="Carrier" evidence="7">
    <location>
        <begin position="2432"/>
        <end position="2506"/>
    </location>
</feature>
<dbReference type="InterPro" id="IPR000873">
    <property type="entry name" value="AMP-dep_synth/lig_dom"/>
</dbReference>
<dbReference type="InterPro" id="IPR005814">
    <property type="entry name" value="Aminotrans_3"/>
</dbReference>
<dbReference type="InterPro" id="IPR032821">
    <property type="entry name" value="PKS_assoc"/>
</dbReference>
<accession>A0ABR6Z706</accession>
<dbReference type="Gene3D" id="3.30.300.30">
    <property type="match status" value="1"/>
</dbReference>
<evidence type="ECO:0000313" key="10">
    <source>
        <dbReference type="Proteomes" id="UP000646911"/>
    </source>
</evidence>
<dbReference type="EMBL" id="JACOFX010000002">
    <property type="protein sequence ID" value="MBC3907361.1"/>
    <property type="molecule type" value="Genomic_DNA"/>
</dbReference>
<dbReference type="Gene3D" id="3.90.1150.10">
    <property type="entry name" value="Aspartate Aminotransferase, domain 1"/>
    <property type="match status" value="1"/>
</dbReference>
<dbReference type="PROSITE" id="PS50075">
    <property type="entry name" value="CARRIER"/>
    <property type="match status" value="2"/>
</dbReference>
<feature type="domain" description="Carrier" evidence="7">
    <location>
        <begin position="910"/>
        <end position="988"/>
    </location>
</feature>
<evidence type="ECO:0000259" key="7">
    <source>
        <dbReference type="PROSITE" id="PS50075"/>
    </source>
</evidence>
<dbReference type="InterPro" id="IPR045851">
    <property type="entry name" value="AMP-bd_C_sf"/>
</dbReference>
<dbReference type="PANTHER" id="PTHR43775:SF37">
    <property type="entry name" value="SI:DKEY-61P9.11"/>
    <property type="match status" value="1"/>
</dbReference>
<dbReference type="InterPro" id="IPR015422">
    <property type="entry name" value="PyrdxlP-dep_Trfase_small"/>
</dbReference>
<dbReference type="InterPro" id="IPR036736">
    <property type="entry name" value="ACP-like_sf"/>
</dbReference>
<proteinExistence type="predicted"/>
<protein>
    <submittedName>
        <fullName evidence="9">Aminotransferase class III-fold pyridoxal phosphate-dependent enzyme</fullName>
    </submittedName>
</protein>
<dbReference type="Pfam" id="PF02801">
    <property type="entry name" value="Ketoacyl-synt_C"/>
    <property type="match status" value="1"/>
</dbReference>
<keyword evidence="4" id="KW-0597">Phosphoprotein</keyword>
<gene>
    <name evidence="9" type="ORF">H8L47_07280</name>
</gene>
<dbReference type="Gene3D" id="3.30.559.30">
    <property type="entry name" value="Nonribosomal peptide synthetase, condensation domain"/>
    <property type="match status" value="2"/>
</dbReference>
<dbReference type="PANTHER" id="PTHR43775">
    <property type="entry name" value="FATTY ACID SYNTHASE"/>
    <property type="match status" value="1"/>
</dbReference>
<dbReference type="CDD" id="cd05930">
    <property type="entry name" value="A_NRPS"/>
    <property type="match status" value="1"/>
</dbReference>
<dbReference type="SUPFAM" id="SSF52151">
    <property type="entry name" value="FabD/lysophospholipase-like"/>
    <property type="match status" value="1"/>
</dbReference>
<keyword evidence="5" id="KW-0808">Transferase</keyword>
<evidence type="ECO:0000256" key="2">
    <source>
        <dbReference type="ARBA" id="ARBA00001957"/>
    </source>
</evidence>
<dbReference type="Gene3D" id="3.30.559.10">
    <property type="entry name" value="Chloramphenicol acetyltransferase-like domain"/>
    <property type="match status" value="2"/>
</dbReference>
<dbReference type="InterPro" id="IPR014031">
    <property type="entry name" value="Ketoacyl_synth_C"/>
</dbReference>
<dbReference type="Gene3D" id="3.40.366.10">
    <property type="entry name" value="Malonyl-Coenzyme A Acyl Carrier Protein, domain 2"/>
    <property type="match status" value="1"/>
</dbReference>
<dbReference type="PROSITE" id="PS52004">
    <property type="entry name" value="KS3_2"/>
    <property type="match status" value="1"/>
</dbReference>
<dbReference type="InterPro" id="IPR042099">
    <property type="entry name" value="ANL_N_sf"/>
</dbReference>
<dbReference type="InterPro" id="IPR016036">
    <property type="entry name" value="Malonyl_transacylase_ACP-bd"/>
</dbReference>
<dbReference type="Pfam" id="PF00550">
    <property type="entry name" value="PP-binding"/>
    <property type="match status" value="2"/>
</dbReference>
<reference evidence="9 10" key="1">
    <citation type="submission" date="2020-08" db="EMBL/GenBank/DDBJ databases">
        <title>Novel species isolated from subtropical streams in China.</title>
        <authorList>
            <person name="Lu H."/>
        </authorList>
    </citation>
    <scope>NUCLEOTIDE SEQUENCE [LARGE SCALE GENOMIC DNA]</scope>
    <source>
        <strain evidence="9 10">NL8W</strain>
    </source>
</reference>
<dbReference type="InterPro" id="IPR016035">
    <property type="entry name" value="Acyl_Trfase/lysoPLipase"/>
</dbReference>
<dbReference type="Pfam" id="PF16197">
    <property type="entry name" value="KAsynt_C_assoc"/>
    <property type="match status" value="1"/>
</dbReference>
<dbReference type="Gene3D" id="1.10.1200.10">
    <property type="entry name" value="ACP-like"/>
    <property type="match status" value="2"/>
</dbReference>
<dbReference type="CDD" id="cd00833">
    <property type="entry name" value="PKS"/>
    <property type="match status" value="1"/>
</dbReference>
<dbReference type="InterPro" id="IPR050091">
    <property type="entry name" value="PKS_NRPS_Biosynth_Enz"/>
</dbReference>
<dbReference type="InterPro" id="IPR001242">
    <property type="entry name" value="Condensation_dom"/>
</dbReference>
<dbReference type="InterPro" id="IPR001227">
    <property type="entry name" value="Ac_transferase_dom_sf"/>
</dbReference>
<dbReference type="Gene3D" id="3.40.47.10">
    <property type="match status" value="1"/>
</dbReference>
<dbReference type="Pfam" id="PF00109">
    <property type="entry name" value="ketoacyl-synt"/>
    <property type="match status" value="1"/>
</dbReference>
<dbReference type="Pfam" id="PF00668">
    <property type="entry name" value="Condensation"/>
    <property type="match status" value="2"/>
</dbReference>
<dbReference type="InterPro" id="IPR018201">
    <property type="entry name" value="Ketoacyl_synth_AS"/>
</dbReference>
<name>A0ABR6Z706_9BURK</name>
<dbReference type="InterPro" id="IPR009081">
    <property type="entry name" value="PP-bd_ACP"/>
</dbReference>
<dbReference type="SMART" id="SM00823">
    <property type="entry name" value="PKS_PP"/>
    <property type="match status" value="2"/>
</dbReference>
<dbReference type="SUPFAM" id="SSF53383">
    <property type="entry name" value="PLP-dependent transferases"/>
    <property type="match status" value="1"/>
</dbReference>
<dbReference type="InterPro" id="IPR014030">
    <property type="entry name" value="Ketoacyl_synth_N"/>
</dbReference>
<dbReference type="SMART" id="SM00825">
    <property type="entry name" value="PKS_KS"/>
    <property type="match status" value="1"/>
</dbReference>
<evidence type="ECO:0000256" key="1">
    <source>
        <dbReference type="ARBA" id="ARBA00001933"/>
    </source>
</evidence>
<dbReference type="CDD" id="cd00610">
    <property type="entry name" value="OAT_like"/>
    <property type="match status" value="1"/>
</dbReference>
<dbReference type="InterPro" id="IPR006162">
    <property type="entry name" value="Ppantetheine_attach_site"/>
</dbReference>
<dbReference type="RefSeq" id="WP_186952818.1">
    <property type="nucleotide sequence ID" value="NZ_JACOFX010000002.1"/>
</dbReference>
<dbReference type="PROSITE" id="PS00600">
    <property type="entry name" value="AA_TRANSFER_CLASS_3"/>
    <property type="match status" value="1"/>
</dbReference>
<evidence type="ECO:0000256" key="4">
    <source>
        <dbReference type="ARBA" id="ARBA00022553"/>
    </source>
</evidence>
<dbReference type="SUPFAM" id="SSF53901">
    <property type="entry name" value="Thiolase-like"/>
    <property type="match status" value="1"/>
</dbReference>
<feature type="domain" description="Ketosynthase family 3 (KS3)" evidence="8">
    <location>
        <begin position="18"/>
        <end position="434"/>
    </location>
</feature>
<evidence type="ECO:0000313" key="9">
    <source>
        <dbReference type="EMBL" id="MBC3907361.1"/>
    </source>
</evidence>
<keyword evidence="6" id="KW-0663">Pyridoxal phosphate</keyword>
<dbReference type="Gene3D" id="3.40.640.10">
    <property type="entry name" value="Type I PLP-dependent aspartate aminotransferase-like (Major domain)"/>
    <property type="match status" value="1"/>
</dbReference>
<keyword evidence="10" id="KW-1185">Reference proteome</keyword>
<dbReference type="SMART" id="SM00827">
    <property type="entry name" value="PKS_AT"/>
    <property type="match status" value="1"/>
</dbReference>
<comment type="cofactor">
    <cofactor evidence="2">
        <name>pantetheine 4'-phosphate</name>
        <dbReference type="ChEBI" id="CHEBI:47942"/>
    </cofactor>
</comment>
<dbReference type="PROSITE" id="PS00606">
    <property type="entry name" value="KS3_1"/>
    <property type="match status" value="1"/>
</dbReference>
<evidence type="ECO:0000256" key="3">
    <source>
        <dbReference type="ARBA" id="ARBA00022450"/>
    </source>
</evidence>
<sequence>MSTDMDKAAPESETQVAEHAIAVIGMSCVFPGASNIEAFWSLLEQEICAVKRIPPERWDSKDLPASAAPYAGFIDDAACFDPAFFGISPKEAYALDPRQRLTLQLAWWALEDAGIAADSLKETRLGVFIGAVNGEFLGSFAHTDDVEAHMGIGMSNAIIANRISHVLGLRGPSMTIDTACSSSLVAVHQACRSLQAGDADMVLAGGVSLMLRPDSSVALGKGSMLAPDGLCKTFDASANGYGRGEGAGLVLLKRLSDALVDGDRIHAVIRGSATNHDGVSNGITAPNGLAQEHLIQTAITDAGISPSAIQYVEAHGTGTLLGDPTETRALGRTLGQQPRKTPLLIGSVKTNIGHLEAAAGIAGLIKLILALKHKKIPASLHYTQPNPHINFEQLRLQVVAQTTDWPANDEFRPRAASISAFGFGGANCHVVLEEFIPACATESPEADEPDILLVSASSNEALIRLVQQTSYKLQNGAHQDFAGVCQLSRLGRAHLRHRLALVASSAGEAVTNLQAWLENGFSERIVTAIAARRPPKLAFLCPGQGSQRPGMARDLLQFASFRATIAEADAVLSWSLSQLLLNSDENIDKTAFTQPALLTLGVGLARLLAEYGVKPAVLAGHSLGEYTAAVIAGALSFEQALKLVEKRGRLMGALTSDGAMAAVRADEQTVLRYLADTDISIAAVNGAQSVTISGIRDQLDILSQKLIADGIRVRMLRVKTAFHSVLLEPMLAEFKLALQEVEWQPLQVSVTSNLTGELLPVGHVYDTAYWLRHTREPVRFADNIATLSKNGIETALELGAVPVLSGMLDDFANANASSMRSLPCLDASKDDGVAFLRAVAHLNVLGSKLQFVDKKNTAAGDALPLYPFTKDVFPLRLGLNSFDGGNATVPPSKAVQISKSASASTRTVVTDPAAIRSRIIAIIAGLLAIDVSKVDATAPLLEIGADSLILMQAVGRIENEFSVKIPVRAFFENLASIDAVAAYLAEQQAGKVVSEVVAGQQIETATLNTPVAKQKNSILLSGNLSDAQRKHLDEFSLSYCKKTALSKQQAQQYRHVLADSRASAGFRFSIKEMLYPIVGQRAAGSKIWDLDGNEYIDISMGFGVQLFGHEPEFLKEALAESLSRGIRIGPQSDMAGEVASLINELTGVERVAFCSSGTEAIMTALRLARTFTGRNKIAIFRDSYHGHFDGVLGEVNDDPWKVMPRVAGITPGMVSDLAFFEYGSAEALELLRGRLHEFAAVLVEPVQSRNPGLQPQDFLRSLRAMTRAAGSLLIFDEVLVGFRIHPGGAQAHFDVQADIVTYGKIVGGGLPVGVIAGRTDIMAGIDGGHWQYGDASYPTADTTFFAGTFNKHPLVMAAAHAVLTEIKRGGLAVYQKLNDNTARLTAELDQVFAAAGAPIYMKNFGSLFRFVFSENLDPFFYHLLYRGLYVWEGRNLFLSTAHTEDDIAAIVSRVKESVAELKTAGFIASTSPTSKTEKKILSLSLPLSKAQKQLATLAALSEQGSAAYVVSVALELRGDIKHADIERAFTTLVSRHDALRASIDLDAGLQKIAPHVAVKVLSHQVTASTLDTALQNSVAASFDLTQAGAFRIDLFELDAHHAVLLFAAHHVFIDGQSMQMLFEEFAALMNGRALIGKPDYALLAQRMADAGSSPEQQEHKQYWLSKLQQAPSGIELPCAHARASMRGFQGQRLTHELDKNILRQLEQKTSKLGMSSSMALIAAFAASLRRAGAGRDMVLGVPYSGRDEALAHTPGYCAHLLPLRLTIPAQASTSEVLAEVKQQFLDAITHANYPLSQLVDDLGLVRDPARPPLVNITFNVDKLAAMPALPGVTVEAHSLAISHARFDIACNLVDWQDGARVELDFDSQLFDTVNMQELLDSFVAMIERMAGTDQDFDERAAARAVWLPARLESVPGMPGLLERFRQSAMQDPPAIALRLDATEIMTRQQLDLHSDLLAKEILSADQTAGPVLLLLGRSLAFPVGMLAAWKAGKAYLPVDSHLPQGRVLELIRQAKPCCVILQDNPDIVDALVAMNIPCLQLPTSFKGIHPQDHPSLPLLATKPDACAYQLFTSGSTGKPKLVAVPHRAVQHYLDAIISAFDLQPGLRYAVISTFAADLGLTTVLPALFHGGCLSIISNAMARDADGYAALMQQTPVDVLKIVPSHLEALLTAQDKAAVMPLTHLILGGETASARLLQQLCDIHANCRIFNHFGPTEATIGVMVGEWQGDLGGMRFSQPLGSNRIHILDVAGQPCVFGEAGEIYLGGPGLALGYVGMPEDAADSFLSAEIAGARERVYRTGDLAVMHADGRMQILGRKDEQLKIRGYRIEPAEIIAVLMAQENVANATVILHKPESANPGRPYLLAYVVAVDKGLPLDTQCLLANLRQYLPDYMLPKAVIAINNIPYTSNGKLDRAALPRLDDEHDALESASATISGAEAALLAILRELLQRENLGPQADFFRSGGDSILAIQMIARLRQAGWQAKAMDLYAAPVLADFAKKLLPVGEMAGADARPEGKCRLLPAQLRLQELMQETPSHFNLSVLLEMADWVNAEMLEQVLRALIEQHDALRLGFNNEDAHFNELANTPVLHLTKDYQQVQATLQPAHANLLTAAWTPASLGQKSRLLLVVHHLVSDGISLQILLEDLRKALLDLQAGRTPALGRKTASLQAWAEHLKRQASQDVVLAEAEYWEICTSIPAPELPNLPNSGQAHGYCSIDEDAQVSVIVPAEITSRFIQGQTGVSAEDILIAALTLSLGEWTGEAVAYLELEGHGRQLDQADMDVSRSVGWFTSRYPAWFDLTDVAAVAAASEIAMQRSDIPAHGFGYGLLRYLGPEKVRAALAQGQMPEISLNYMGQINPPPDDVFKLLSWSPDRQDRGAERAAHLPRLHKMAIEAYILDGCLHLLWQYHATTYQEQEIRSIAQKMAGYIACILNGCTATEAKYGKEEIA</sequence>
<dbReference type="SUPFAM" id="SSF52777">
    <property type="entry name" value="CoA-dependent acyltransferases"/>
    <property type="match status" value="4"/>
</dbReference>
<dbReference type="SUPFAM" id="SSF55048">
    <property type="entry name" value="Probable ACP-binding domain of malonyl-CoA ACP transacylase"/>
    <property type="match status" value="1"/>
</dbReference>
<dbReference type="Pfam" id="PF00202">
    <property type="entry name" value="Aminotran_3"/>
    <property type="match status" value="1"/>
</dbReference>
<dbReference type="Proteomes" id="UP000646911">
    <property type="component" value="Unassembled WGS sequence"/>
</dbReference>
<dbReference type="InterPro" id="IPR016039">
    <property type="entry name" value="Thiolase-like"/>
</dbReference>
<evidence type="ECO:0000259" key="8">
    <source>
        <dbReference type="PROSITE" id="PS52004"/>
    </source>
</evidence>
<dbReference type="InterPro" id="IPR015424">
    <property type="entry name" value="PyrdxlP-dep_Trfase"/>
</dbReference>
<dbReference type="InterPro" id="IPR014043">
    <property type="entry name" value="Acyl_transferase_dom"/>
</dbReference>
<dbReference type="Pfam" id="PF00501">
    <property type="entry name" value="AMP-binding"/>
    <property type="match status" value="1"/>
</dbReference>
<dbReference type="InterPro" id="IPR015421">
    <property type="entry name" value="PyrdxlP-dep_Trfase_major"/>
</dbReference>
<keyword evidence="3" id="KW-0596">Phosphopantetheine</keyword>
<dbReference type="Gene3D" id="3.30.70.3290">
    <property type="match status" value="1"/>
</dbReference>
<dbReference type="Pfam" id="PF00698">
    <property type="entry name" value="Acyl_transf_1"/>
    <property type="match status" value="1"/>
</dbReference>
<evidence type="ECO:0000256" key="5">
    <source>
        <dbReference type="ARBA" id="ARBA00022679"/>
    </source>
</evidence>
<dbReference type="InterPro" id="IPR049704">
    <property type="entry name" value="Aminotrans_3_PPA_site"/>
</dbReference>
<dbReference type="SUPFAM" id="SSF47336">
    <property type="entry name" value="ACP-like"/>
    <property type="match status" value="2"/>
</dbReference>